<feature type="region of interest" description="Disordered" evidence="2">
    <location>
        <begin position="131"/>
        <end position="151"/>
    </location>
</feature>
<protein>
    <submittedName>
        <fullName evidence="3">Uncharacterized protein</fullName>
    </submittedName>
</protein>
<dbReference type="KEGG" id="dvi:6627536"/>
<keyword evidence="1" id="KW-0175">Coiled coil</keyword>
<dbReference type="EMBL" id="CH940649">
    <property type="protein sequence ID" value="EDW63860.1"/>
    <property type="molecule type" value="Genomic_DNA"/>
</dbReference>
<dbReference type="PhylomeDB" id="B4LT29"/>
<accession>B4LT29</accession>
<feature type="coiled-coil region" evidence="1">
    <location>
        <begin position="14"/>
        <end position="62"/>
    </location>
</feature>
<evidence type="ECO:0000313" key="4">
    <source>
        <dbReference type="Proteomes" id="UP000008792"/>
    </source>
</evidence>
<dbReference type="Proteomes" id="UP000008792">
    <property type="component" value="Unassembled WGS sequence"/>
</dbReference>
<evidence type="ECO:0000313" key="3">
    <source>
        <dbReference type="EMBL" id="EDW63860.1"/>
    </source>
</evidence>
<name>B4LT29_DROVI</name>
<dbReference type="eggNOG" id="ENOG502QZWS">
    <property type="taxonomic scope" value="Eukaryota"/>
</dbReference>
<dbReference type="OrthoDB" id="7862802at2759"/>
<reference evidence="3 4" key="1">
    <citation type="journal article" date="2007" name="Nature">
        <title>Evolution of genes and genomes on the Drosophila phylogeny.</title>
        <authorList>
            <consortium name="Drosophila 12 Genomes Consortium"/>
            <person name="Clark A.G."/>
            <person name="Eisen M.B."/>
            <person name="Smith D.R."/>
            <person name="Bergman C.M."/>
            <person name="Oliver B."/>
            <person name="Markow T.A."/>
            <person name="Kaufman T.C."/>
            <person name="Kellis M."/>
            <person name="Gelbart W."/>
            <person name="Iyer V.N."/>
            <person name="Pollard D.A."/>
            <person name="Sackton T.B."/>
            <person name="Larracuente A.M."/>
            <person name="Singh N.D."/>
            <person name="Abad J.P."/>
            <person name="Abt D.N."/>
            <person name="Adryan B."/>
            <person name="Aguade M."/>
            <person name="Akashi H."/>
            <person name="Anderson W.W."/>
            <person name="Aquadro C.F."/>
            <person name="Ardell D.H."/>
            <person name="Arguello R."/>
            <person name="Artieri C.G."/>
            <person name="Barbash D.A."/>
            <person name="Barker D."/>
            <person name="Barsanti P."/>
            <person name="Batterham P."/>
            <person name="Batzoglou S."/>
            <person name="Begun D."/>
            <person name="Bhutkar A."/>
            <person name="Blanco E."/>
            <person name="Bosak S.A."/>
            <person name="Bradley R.K."/>
            <person name="Brand A.D."/>
            <person name="Brent M.R."/>
            <person name="Brooks A.N."/>
            <person name="Brown R.H."/>
            <person name="Butlin R.K."/>
            <person name="Caggese C."/>
            <person name="Calvi B.R."/>
            <person name="Bernardo de Carvalho A."/>
            <person name="Caspi A."/>
            <person name="Castrezana S."/>
            <person name="Celniker S.E."/>
            <person name="Chang J.L."/>
            <person name="Chapple C."/>
            <person name="Chatterji S."/>
            <person name="Chinwalla A."/>
            <person name="Civetta A."/>
            <person name="Clifton S.W."/>
            <person name="Comeron J.M."/>
            <person name="Costello J.C."/>
            <person name="Coyne J.A."/>
            <person name="Daub J."/>
            <person name="David R.G."/>
            <person name="Delcher A.L."/>
            <person name="Delehaunty K."/>
            <person name="Do C.B."/>
            <person name="Ebling H."/>
            <person name="Edwards K."/>
            <person name="Eickbush T."/>
            <person name="Evans J.D."/>
            <person name="Filipski A."/>
            <person name="Findeiss S."/>
            <person name="Freyhult E."/>
            <person name="Fulton L."/>
            <person name="Fulton R."/>
            <person name="Garcia A.C."/>
            <person name="Gardiner A."/>
            <person name="Garfield D.A."/>
            <person name="Garvin B.E."/>
            <person name="Gibson G."/>
            <person name="Gilbert D."/>
            <person name="Gnerre S."/>
            <person name="Godfrey J."/>
            <person name="Good R."/>
            <person name="Gotea V."/>
            <person name="Gravely B."/>
            <person name="Greenberg A.J."/>
            <person name="Griffiths-Jones S."/>
            <person name="Gross S."/>
            <person name="Guigo R."/>
            <person name="Gustafson E.A."/>
            <person name="Haerty W."/>
            <person name="Hahn M.W."/>
            <person name="Halligan D.L."/>
            <person name="Halpern A.L."/>
            <person name="Halter G.M."/>
            <person name="Han M.V."/>
            <person name="Heger A."/>
            <person name="Hillier L."/>
            <person name="Hinrichs A.S."/>
            <person name="Holmes I."/>
            <person name="Hoskins R.A."/>
            <person name="Hubisz M.J."/>
            <person name="Hultmark D."/>
            <person name="Huntley M.A."/>
            <person name="Jaffe D.B."/>
            <person name="Jagadeeshan S."/>
            <person name="Jeck W.R."/>
            <person name="Johnson J."/>
            <person name="Jones C.D."/>
            <person name="Jordan W.C."/>
            <person name="Karpen G.H."/>
            <person name="Kataoka E."/>
            <person name="Keightley P.D."/>
            <person name="Kheradpour P."/>
            <person name="Kirkness E.F."/>
            <person name="Koerich L.B."/>
            <person name="Kristiansen K."/>
            <person name="Kudrna D."/>
            <person name="Kulathinal R.J."/>
            <person name="Kumar S."/>
            <person name="Kwok R."/>
            <person name="Lander E."/>
            <person name="Langley C.H."/>
            <person name="Lapoint R."/>
            <person name="Lazzaro B.P."/>
            <person name="Lee S.J."/>
            <person name="Levesque L."/>
            <person name="Li R."/>
            <person name="Lin C.F."/>
            <person name="Lin M.F."/>
            <person name="Lindblad-Toh K."/>
            <person name="Llopart A."/>
            <person name="Long M."/>
            <person name="Low L."/>
            <person name="Lozovsky E."/>
            <person name="Lu J."/>
            <person name="Luo M."/>
            <person name="Machado C.A."/>
            <person name="Makalowski W."/>
            <person name="Marzo M."/>
            <person name="Matsuda M."/>
            <person name="Matzkin L."/>
            <person name="McAllister B."/>
            <person name="McBride C.S."/>
            <person name="McKernan B."/>
            <person name="McKernan K."/>
            <person name="Mendez-Lago M."/>
            <person name="Minx P."/>
            <person name="Mollenhauer M.U."/>
            <person name="Montooth K."/>
            <person name="Mount S.M."/>
            <person name="Mu X."/>
            <person name="Myers E."/>
            <person name="Negre B."/>
            <person name="Newfeld S."/>
            <person name="Nielsen R."/>
            <person name="Noor M.A."/>
            <person name="O'Grady P."/>
            <person name="Pachter L."/>
            <person name="Papaceit M."/>
            <person name="Parisi M.J."/>
            <person name="Parisi M."/>
            <person name="Parts L."/>
            <person name="Pedersen J.S."/>
            <person name="Pesole G."/>
            <person name="Phillippy A.M."/>
            <person name="Ponting C.P."/>
            <person name="Pop M."/>
            <person name="Porcelli D."/>
            <person name="Powell J.R."/>
            <person name="Prohaska S."/>
            <person name="Pruitt K."/>
            <person name="Puig M."/>
            <person name="Quesneville H."/>
            <person name="Ram K.R."/>
            <person name="Rand D."/>
            <person name="Rasmussen M.D."/>
            <person name="Reed L.K."/>
            <person name="Reenan R."/>
            <person name="Reily A."/>
            <person name="Remington K.A."/>
            <person name="Rieger T.T."/>
            <person name="Ritchie M.G."/>
            <person name="Robin C."/>
            <person name="Rogers Y.H."/>
            <person name="Rohde C."/>
            <person name="Rozas J."/>
            <person name="Rubenfield M.J."/>
            <person name="Ruiz A."/>
            <person name="Russo S."/>
            <person name="Salzberg S.L."/>
            <person name="Sanchez-Gracia A."/>
            <person name="Saranga D.J."/>
            <person name="Sato H."/>
            <person name="Schaeffer S.W."/>
            <person name="Schatz M.C."/>
            <person name="Schlenke T."/>
            <person name="Schwartz R."/>
            <person name="Segarra C."/>
            <person name="Singh R.S."/>
            <person name="Sirot L."/>
            <person name="Sirota M."/>
            <person name="Sisneros N.B."/>
            <person name="Smith C.D."/>
            <person name="Smith T.F."/>
            <person name="Spieth J."/>
            <person name="Stage D.E."/>
            <person name="Stark A."/>
            <person name="Stephan W."/>
            <person name="Strausberg R.L."/>
            <person name="Strempel S."/>
            <person name="Sturgill D."/>
            <person name="Sutton G."/>
            <person name="Sutton G.G."/>
            <person name="Tao W."/>
            <person name="Teichmann S."/>
            <person name="Tobari Y.N."/>
            <person name="Tomimura Y."/>
            <person name="Tsolas J.M."/>
            <person name="Valente V.L."/>
            <person name="Venter E."/>
            <person name="Venter J.C."/>
            <person name="Vicario S."/>
            <person name="Vieira F.G."/>
            <person name="Vilella A.J."/>
            <person name="Villasante A."/>
            <person name="Walenz B."/>
            <person name="Wang J."/>
            <person name="Wasserman M."/>
            <person name="Watts T."/>
            <person name="Wilson D."/>
            <person name="Wilson R.K."/>
            <person name="Wing R.A."/>
            <person name="Wolfner M.F."/>
            <person name="Wong A."/>
            <person name="Wong G.K."/>
            <person name="Wu C.I."/>
            <person name="Wu G."/>
            <person name="Yamamoto D."/>
            <person name="Yang H.P."/>
            <person name="Yang S.P."/>
            <person name="Yorke J.A."/>
            <person name="Yoshida K."/>
            <person name="Zdobnov E."/>
            <person name="Zhang P."/>
            <person name="Zhang Y."/>
            <person name="Zimin A.V."/>
            <person name="Baldwin J."/>
            <person name="Abdouelleil A."/>
            <person name="Abdulkadir J."/>
            <person name="Abebe A."/>
            <person name="Abera B."/>
            <person name="Abreu J."/>
            <person name="Acer S.C."/>
            <person name="Aftuck L."/>
            <person name="Alexander A."/>
            <person name="An P."/>
            <person name="Anderson E."/>
            <person name="Anderson S."/>
            <person name="Arachi H."/>
            <person name="Azer M."/>
            <person name="Bachantsang P."/>
            <person name="Barry A."/>
            <person name="Bayul T."/>
            <person name="Berlin A."/>
            <person name="Bessette D."/>
            <person name="Bloom T."/>
            <person name="Blye J."/>
            <person name="Boguslavskiy L."/>
            <person name="Bonnet C."/>
            <person name="Boukhgalter B."/>
            <person name="Bourzgui I."/>
            <person name="Brown A."/>
            <person name="Cahill P."/>
            <person name="Channer S."/>
            <person name="Cheshatsang Y."/>
            <person name="Chuda L."/>
            <person name="Citroen M."/>
            <person name="Collymore A."/>
            <person name="Cooke P."/>
            <person name="Costello M."/>
            <person name="D'Aco K."/>
            <person name="Daza R."/>
            <person name="De Haan G."/>
            <person name="DeGray S."/>
            <person name="DeMaso C."/>
            <person name="Dhargay N."/>
            <person name="Dooley K."/>
            <person name="Dooley E."/>
            <person name="Doricent M."/>
            <person name="Dorje P."/>
            <person name="Dorjee K."/>
            <person name="Dupes A."/>
            <person name="Elong R."/>
            <person name="Falk J."/>
            <person name="Farina A."/>
            <person name="Faro S."/>
            <person name="Ferguson D."/>
            <person name="Fisher S."/>
            <person name="Foley C.D."/>
            <person name="Franke A."/>
            <person name="Friedrich D."/>
            <person name="Gadbois L."/>
            <person name="Gearin G."/>
            <person name="Gearin C.R."/>
            <person name="Giannoukos G."/>
            <person name="Goode T."/>
            <person name="Graham J."/>
            <person name="Grandbois E."/>
            <person name="Grewal S."/>
            <person name="Gyaltsen K."/>
            <person name="Hafez N."/>
            <person name="Hagos B."/>
            <person name="Hall J."/>
            <person name="Henson C."/>
            <person name="Hollinger A."/>
            <person name="Honan T."/>
            <person name="Huard M.D."/>
            <person name="Hughes L."/>
            <person name="Hurhula B."/>
            <person name="Husby M.E."/>
            <person name="Kamat A."/>
            <person name="Kanga B."/>
            <person name="Kashin S."/>
            <person name="Khazanovich D."/>
            <person name="Kisner P."/>
            <person name="Lance K."/>
            <person name="Lara M."/>
            <person name="Lee W."/>
            <person name="Lennon N."/>
            <person name="Letendre F."/>
            <person name="LeVine R."/>
            <person name="Lipovsky A."/>
            <person name="Liu X."/>
            <person name="Liu J."/>
            <person name="Liu S."/>
            <person name="Lokyitsang T."/>
            <person name="Lokyitsang Y."/>
            <person name="Lubonja R."/>
            <person name="Lui A."/>
            <person name="MacDonald P."/>
            <person name="Magnisalis V."/>
            <person name="Maru K."/>
            <person name="Matthews C."/>
            <person name="McCusker W."/>
            <person name="McDonough S."/>
            <person name="Mehta T."/>
            <person name="Meldrim J."/>
            <person name="Meneus L."/>
            <person name="Mihai O."/>
            <person name="Mihalev A."/>
            <person name="Mihova T."/>
            <person name="Mittelman R."/>
            <person name="Mlenga V."/>
            <person name="Montmayeur A."/>
            <person name="Mulrain L."/>
            <person name="Navidi A."/>
            <person name="Naylor J."/>
            <person name="Negash T."/>
            <person name="Nguyen T."/>
            <person name="Nguyen N."/>
            <person name="Nicol R."/>
            <person name="Norbu C."/>
            <person name="Norbu N."/>
            <person name="Novod N."/>
            <person name="O'Neill B."/>
            <person name="Osman S."/>
            <person name="Markiewicz E."/>
            <person name="Oyono O.L."/>
            <person name="Patti C."/>
            <person name="Phunkhang P."/>
            <person name="Pierre F."/>
            <person name="Priest M."/>
            <person name="Raghuraman S."/>
            <person name="Rege F."/>
            <person name="Reyes R."/>
            <person name="Rise C."/>
            <person name="Rogov P."/>
            <person name="Ross K."/>
            <person name="Ryan E."/>
            <person name="Settipalli S."/>
            <person name="Shea T."/>
            <person name="Sherpa N."/>
            <person name="Shi L."/>
            <person name="Shih D."/>
            <person name="Sparrow T."/>
            <person name="Spaulding J."/>
            <person name="Stalker J."/>
            <person name="Stange-Thomann N."/>
            <person name="Stavropoulos S."/>
            <person name="Stone C."/>
            <person name="Strader C."/>
            <person name="Tesfaye S."/>
            <person name="Thomson T."/>
            <person name="Thoulutsang Y."/>
            <person name="Thoulutsang D."/>
            <person name="Topham K."/>
            <person name="Topping I."/>
            <person name="Tsamla T."/>
            <person name="Vassiliev H."/>
            <person name="Vo A."/>
            <person name="Wangchuk T."/>
            <person name="Wangdi T."/>
            <person name="Weiand M."/>
            <person name="Wilkinson J."/>
            <person name="Wilson A."/>
            <person name="Yadav S."/>
            <person name="Young G."/>
            <person name="Yu Q."/>
            <person name="Zembek L."/>
            <person name="Zhong D."/>
            <person name="Zimmer A."/>
            <person name="Zwirko Z."/>
            <person name="Jaffe D.B."/>
            <person name="Alvarez P."/>
            <person name="Brockman W."/>
            <person name="Butler J."/>
            <person name="Chin C."/>
            <person name="Gnerre S."/>
            <person name="Grabherr M."/>
            <person name="Kleber M."/>
            <person name="Mauceli E."/>
            <person name="MacCallum I."/>
        </authorList>
    </citation>
    <scope>NUCLEOTIDE SEQUENCE [LARGE SCALE GENOMIC DNA]</scope>
    <source>
        <strain evidence="4">Tucson 15010-1051.87</strain>
    </source>
</reference>
<dbReference type="InParanoid" id="B4LT29"/>
<keyword evidence="4" id="KW-1185">Reference proteome</keyword>
<dbReference type="HOGENOM" id="CLU_1512209_0_0_1"/>
<dbReference type="OMA" id="HANCVCE"/>
<sequence>MIKETLLWETLHTVEQLEVAFEETLQTIDDLNNRYRLIATRKKTAEKRQRLYESEIQAAITEPTYTKILTCPMRRKKRSKKRTVYRTQTATQKSNKQTEQPILSLQANCTYELNLNGSSTGFHSVEARIHQEQTEPATDARPASNGSGMSEASDQTDPKLCSCSTHCCPYCHCKTYYF</sequence>
<dbReference type="STRING" id="7244.B4LT29"/>
<organism evidence="3 4">
    <name type="scientific">Drosophila virilis</name>
    <name type="common">Fruit fly</name>
    <dbReference type="NCBI Taxonomy" id="7244"/>
    <lineage>
        <taxon>Eukaryota</taxon>
        <taxon>Metazoa</taxon>
        <taxon>Ecdysozoa</taxon>
        <taxon>Arthropoda</taxon>
        <taxon>Hexapoda</taxon>
        <taxon>Insecta</taxon>
        <taxon>Pterygota</taxon>
        <taxon>Neoptera</taxon>
        <taxon>Endopterygota</taxon>
        <taxon>Diptera</taxon>
        <taxon>Brachycera</taxon>
        <taxon>Muscomorpha</taxon>
        <taxon>Ephydroidea</taxon>
        <taxon>Drosophilidae</taxon>
        <taxon>Drosophila</taxon>
    </lineage>
</organism>
<evidence type="ECO:0000256" key="1">
    <source>
        <dbReference type="SAM" id="Coils"/>
    </source>
</evidence>
<evidence type="ECO:0000256" key="2">
    <source>
        <dbReference type="SAM" id="MobiDB-lite"/>
    </source>
</evidence>
<proteinExistence type="predicted"/>
<dbReference type="AlphaFoldDB" id="B4LT29"/>
<gene>
    <name evidence="3" type="primary">Dvir\GJ10841</name>
    <name evidence="3" type="ORF">Dvir_GJ10841</name>
</gene>